<sequence length="101" mass="10972">MDNGRAGYDDPLGPRDRRRFGVALLAVEWAVVGLLILFTTIVPTNPDDDLAANRVLLVLLFYVSLMSATALVYLSVAARYIPAADRAAERVEGWITGALPL</sequence>
<evidence type="ECO:0000313" key="2">
    <source>
        <dbReference type="EMBL" id="WVZ77776.1"/>
    </source>
</evidence>
<feature type="transmembrane region" description="Helical" evidence="1">
    <location>
        <begin position="55"/>
        <end position="76"/>
    </location>
</feature>
<keyword evidence="1" id="KW-0472">Membrane</keyword>
<feature type="transmembrane region" description="Helical" evidence="1">
    <location>
        <begin position="20"/>
        <end position="43"/>
    </location>
</feature>
<dbReference type="AlphaFoldDB" id="A0AAQ3TQR5"/>
<protein>
    <submittedName>
        <fullName evidence="2">Uncharacterized protein</fullName>
    </submittedName>
</protein>
<organism evidence="2 3">
    <name type="scientific">Paspalum notatum var. saurae</name>
    <dbReference type="NCBI Taxonomy" id="547442"/>
    <lineage>
        <taxon>Eukaryota</taxon>
        <taxon>Viridiplantae</taxon>
        <taxon>Streptophyta</taxon>
        <taxon>Embryophyta</taxon>
        <taxon>Tracheophyta</taxon>
        <taxon>Spermatophyta</taxon>
        <taxon>Magnoliopsida</taxon>
        <taxon>Liliopsida</taxon>
        <taxon>Poales</taxon>
        <taxon>Poaceae</taxon>
        <taxon>PACMAD clade</taxon>
        <taxon>Panicoideae</taxon>
        <taxon>Andropogonodae</taxon>
        <taxon>Paspaleae</taxon>
        <taxon>Paspalinae</taxon>
        <taxon>Paspalum</taxon>
    </lineage>
</organism>
<keyword evidence="3" id="KW-1185">Reference proteome</keyword>
<reference evidence="2 3" key="1">
    <citation type="submission" date="2024-02" db="EMBL/GenBank/DDBJ databases">
        <title>High-quality chromosome-scale genome assembly of Pensacola bahiagrass (Paspalum notatum Flugge var. saurae).</title>
        <authorList>
            <person name="Vega J.M."/>
            <person name="Podio M."/>
            <person name="Orjuela J."/>
            <person name="Siena L.A."/>
            <person name="Pessino S.C."/>
            <person name="Combes M.C."/>
            <person name="Mariac C."/>
            <person name="Albertini E."/>
            <person name="Pupilli F."/>
            <person name="Ortiz J.P.A."/>
            <person name="Leblanc O."/>
        </authorList>
    </citation>
    <scope>NUCLEOTIDE SEQUENCE [LARGE SCALE GENOMIC DNA]</scope>
    <source>
        <strain evidence="2">R1</strain>
        <tissue evidence="2">Leaf</tissue>
    </source>
</reference>
<keyword evidence="1" id="KW-1133">Transmembrane helix</keyword>
<dbReference type="Proteomes" id="UP001341281">
    <property type="component" value="Chromosome 05"/>
</dbReference>
<dbReference type="EMBL" id="CP144749">
    <property type="protein sequence ID" value="WVZ77776.1"/>
    <property type="molecule type" value="Genomic_DNA"/>
</dbReference>
<keyword evidence="1" id="KW-0812">Transmembrane</keyword>
<name>A0AAQ3TQR5_PASNO</name>
<proteinExistence type="predicted"/>
<evidence type="ECO:0000256" key="1">
    <source>
        <dbReference type="SAM" id="Phobius"/>
    </source>
</evidence>
<accession>A0AAQ3TQR5</accession>
<gene>
    <name evidence="2" type="ORF">U9M48_025601</name>
</gene>
<evidence type="ECO:0000313" key="3">
    <source>
        <dbReference type="Proteomes" id="UP001341281"/>
    </source>
</evidence>